<dbReference type="EMBL" id="MZMT01000024">
    <property type="protein sequence ID" value="PIO45082.1"/>
    <property type="molecule type" value="Genomic_DNA"/>
</dbReference>
<dbReference type="OrthoDB" id="9891627at2"/>
<reference evidence="1 2" key="1">
    <citation type="journal article" date="2017" name="Int J Environ Stud">
        <title>Does the Miocene-Pliocene relict legume Oxytropis triphylla form nitrogen-fixing nodules with a combination of bacterial strains?</title>
        <authorList>
            <person name="Safronova V."/>
            <person name="Belimov A."/>
            <person name="Sazanova A."/>
            <person name="Kuznetsova I."/>
            <person name="Popova J."/>
            <person name="Andronov E."/>
            <person name="Verkhozina A."/>
            <person name="Tikhonovich I."/>
        </authorList>
    </citation>
    <scope>NUCLEOTIDE SEQUENCE [LARGE SCALE GENOMIC DNA]</scope>
    <source>
        <strain evidence="1 2">Tri-38</strain>
    </source>
</reference>
<dbReference type="Proteomes" id="UP000232163">
    <property type="component" value="Unassembled WGS sequence"/>
</dbReference>
<accession>A0A2N9W014</accession>
<dbReference type="KEGG" id="pht:BLM14_22200"/>
<dbReference type="AlphaFoldDB" id="A0A2N9W014"/>
<keyword evidence="2" id="KW-1185">Reference proteome</keyword>
<evidence type="ECO:0000313" key="2">
    <source>
        <dbReference type="Proteomes" id="UP000232163"/>
    </source>
</evidence>
<gene>
    <name evidence="1" type="ORF">B5P45_09795</name>
</gene>
<protein>
    <recommendedName>
        <fullName evidence="3">Surface antigen domain-containing protein</fullName>
    </recommendedName>
</protein>
<evidence type="ECO:0008006" key="3">
    <source>
        <dbReference type="Google" id="ProtNLM"/>
    </source>
</evidence>
<evidence type="ECO:0000313" key="1">
    <source>
        <dbReference type="EMBL" id="PIO45082.1"/>
    </source>
</evidence>
<name>A0A2N9W014_9HYPH</name>
<dbReference type="RefSeq" id="WP_100002088.1">
    <property type="nucleotide sequence ID" value="NZ_CP017941.1"/>
</dbReference>
<organism evidence="1 2">
    <name type="scientific">Phyllobacterium zundukense</name>
    <dbReference type="NCBI Taxonomy" id="1867719"/>
    <lineage>
        <taxon>Bacteria</taxon>
        <taxon>Pseudomonadati</taxon>
        <taxon>Pseudomonadota</taxon>
        <taxon>Alphaproteobacteria</taxon>
        <taxon>Hyphomicrobiales</taxon>
        <taxon>Phyllobacteriaceae</taxon>
        <taxon>Phyllobacterium</taxon>
    </lineage>
</organism>
<proteinExistence type="predicted"/>
<comment type="caution">
    <text evidence="1">The sequence shown here is derived from an EMBL/GenBank/DDBJ whole genome shotgun (WGS) entry which is preliminary data.</text>
</comment>
<sequence length="112" mass="11690">MISSQTIITIAALSIGFGAGYGVRGMSVESVTAVPQLDVPTNEQATAAMRKVSVAETGKILWPNATVKLGQCNPFPNAAGVVCIAEFNGGNGGQIRTKQLQFAKINNEWVAP</sequence>